<evidence type="ECO:0000313" key="1">
    <source>
        <dbReference type="EMBL" id="QNO57578.1"/>
    </source>
</evidence>
<reference evidence="1" key="1">
    <citation type="submission" date="2020-06" db="EMBL/GenBank/DDBJ databases">
        <title>Unique genomic features of the anaerobic methanotrophic archaea.</title>
        <authorList>
            <person name="Chadwick G.L."/>
            <person name="Skennerton C.T."/>
            <person name="Laso-Perez R."/>
            <person name="Leu A.O."/>
            <person name="Speth D.R."/>
            <person name="Yu H."/>
            <person name="Morgan-Lang C."/>
            <person name="Hatzenpichler R."/>
            <person name="Goudeau D."/>
            <person name="Malmstrom R."/>
            <person name="Brazelton W.J."/>
            <person name="Woyke T."/>
            <person name="Hallam S.J."/>
            <person name="Tyson G.W."/>
            <person name="Wegener G."/>
            <person name="Boetius A."/>
            <person name="Orphan V."/>
        </authorList>
    </citation>
    <scope>NUCLEOTIDE SEQUENCE</scope>
</reference>
<organism evidence="1">
    <name type="scientific">Candidatus Methanophaga sp. ANME-1 ERB7</name>
    <dbReference type="NCBI Taxonomy" id="2759913"/>
    <lineage>
        <taxon>Archaea</taxon>
        <taxon>Methanobacteriati</taxon>
        <taxon>Methanobacteriota</taxon>
        <taxon>Stenosarchaea group</taxon>
        <taxon>Methanomicrobia</taxon>
        <taxon>Candidatus Methanophagales</taxon>
        <taxon>Candidatus Methanophagaceae</taxon>
        <taxon>Candidatus Methanophaga</taxon>
    </lineage>
</organism>
<accession>A0A7G9ZBE4</accession>
<protein>
    <recommendedName>
        <fullName evidence="2">Transposase IS4-like domain-containing protein</fullName>
    </recommendedName>
</protein>
<dbReference type="EMBL" id="MT631693">
    <property type="protein sequence ID" value="QNO57578.1"/>
    <property type="molecule type" value="Genomic_DNA"/>
</dbReference>
<gene>
    <name evidence="1" type="ORF">MFOBGCIO_00006</name>
</gene>
<sequence length="128" mass="15242">MRWQYEGTAKRSGSISIGHRHYYKQNKQVTDRISFRKFLVFPAVISRVFNASHVMVTTVRRVSVKMIFTAFGFNLYQLCTLKKQGAVQDSGSYRQKWEIKQLRKEKTLKIRSKSKIWVIILMEFFKKK</sequence>
<evidence type="ECO:0008006" key="2">
    <source>
        <dbReference type="Google" id="ProtNLM"/>
    </source>
</evidence>
<dbReference type="AlphaFoldDB" id="A0A7G9ZBE4"/>
<proteinExistence type="predicted"/>
<name>A0A7G9ZBE4_9EURY</name>